<evidence type="ECO:0000313" key="1">
    <source>
        <dbReference type="EMBL" id="KAG7345235.1"/>
    </source>
</evidence>
<proteinExistence type="predicted"/>
<dbReference type="Proteomes" id="UP000693970">
    <property type="component" value="Unassembled WGS sequence"/>
</dbReference>
<gene>
    <name evidence="1" type="ORF">IV203_032766</name>
</gene>
<dbReference type="AlphaFoldDB" id="A0A9K3PFD1"/>
<organism evidence="1 2">
    <name type="scientific">Nitzschia inconspicua</name>
    <dbReference type="NCBI Taxonomy" id="303405"/>
    <lineage>
        <taxon>Eukaryota</taxon>
        <taxon>Sar</taxon>
        <taxon>Stramenopiles</taxon>
        <taxon>Ochrophyta</taxon>
        <taxon>Bacillariophyta</taxon>
        <taxon>Bacillariophyceae</taxon>
        <taxon>Bacillariophycidae</taxon>
        <taxon>Bacillariales</taxon>
        <taxon>Bacillariaceae</taxon>
        <taxon>Nitzschia</taxon>
    </lineage>
</organism>
<accession>A0A9K3PFD1</accession>
<dbReference type="EMBL" id="JAGRRH010000022">
    <property type="protein sequence ID" value="KAG7345235.1"/>
    <property type="molecule type" value="Genomic_DNA"/>
</dbReference>
<reference evidence="1" key="2">
    <citation type="submission" date="2021-04" db="EMBL/GenBank/DDBJ databases">
        <authorList>
            <person name="Podell S."/>
        </authorList>
    </citation>
    <scope>NUCLEOTIDE SEQUENCE</scope>
    <source>
        <strain evidence="1">Hildebrandi</strain>
    </source>
</reference>
<comment type="caution">
    <text evidence="1">The sequence shown here is derived from an EMBL/GenBank/DDBJ whole genome shotgun (WGS) entry which is preliminary data.</text>
</comment>
<sequence>MQASIDEFCSLDEEVIADAKTFDIRHDKHSEKVSWKILPDNRYTKEDDNPMVEVGVENLWKRGPTGGRCDYPDFGQYLPRNWFVAIHVVTQEILVPGET</sequence>
<keyword evidence="2" id="KW-1185">Reference proteome</keyword>
<evidence type="ECO:0000313" key="2">
    <source>
        <dbReference type="Proteomes" id="UP000693970"/>
    </source>
</evidence>
<protein>
    <submittedName>
        <fullName evidence="1">Uncharacterized protein</fullName>
    </submittedName>
</protein>
<dbReference type="OrthoDB" id="50664at2759"/>
<name>A0A9K3PFD1_9STRA</name>
<reference evidence="1" key="1">
    <citation type="journal article" date="2021" name="Sci. Rep.">
        <title>Diploid genomic architecture of Nitzschia inconspicua, an elite biomass production diatom.</title>
        <authorList>
            <person name="Oliver A."/>
            <person name="Podell S."/>
            <person name="Pinowska A."/>
            <person name="Traller J.C."/>
            <person name="Smith S.R."/>
            <person name="McClure R."/>
            <person name="Beliaev A."/>
            <person name="Bohutskyi P."/>
            <person name="Hill E.A."/>
            <person name="Rabines A."/>
            <person name="Zheng H."/>
            <person name="Allen L.Z."/>
            <person name="Kuo A."/>
            <person name="Grigoriev I.V."/>
            <person name="Allen A.E."/>
            <person name="Hazlebeck D."/>
            <person name="Allen E.E."/>
        </authorList>
    </citation>
    <scope>NUCLEOTIDE SEQUENCE</scope>
    <source>
        <strain evidence="1">Hildebrandi</strain>
    </source>
</reference>